<gene>
    <name evidence="1" type="ORF">ETB97_006752</name>
</gene>
<accession>A0A8H5ZTW5</accession>
<dbReference type="PANTHER" id="PTHR35205:SF1">
    <property type="entry name" value="ZU5 DOMAIN-CONTAINING PROTEIN"/>
    <property type="match status" value="1"/>
</dbReference>
<evidence type="ECO:0000313" key="1">
    <source>
        <dbReference type="EMBL" id="KAF5856763.1"/>
    </source>
</evidence>
<sequence>MPGYSIFWVPALSVESFEQACTEIVRELGIQNSSGNENAMEMVHRHLSSETGGQWLFIRDNADDMDLLFGGADVSSGVYKYLPMADNGVILLTSRSREVAVSFAQKNIIELQNMTVHEATELFENIVIKDLRSDEEATKKLLKELTSLPLAITQAAAYINSTKISTSRYLEMYGTENERIQLLSRHFPDATRYREMQDAVAFTWLISFENTKRHDPDAIHCWSLYLALSRREYHDPFFRR</sequence>
<reference evidence="1 2" key="1">
    <citation type="submission" date="2019-04" db="EMBL/GenBank/DDBJ databases">
        <title>Aspergillus burnettii sp. nov., novel species from soil in southeast Queensland.</title>
        <authorList>
            <person name="Gilchrist C.L.M."/>
            <person name="Pitt J.I."/>
            <person name="Lange L."/>
            <person name="Lacey H.J."/>
            <person name="Vuong D."/>
            <person name="Midgley D.J."/>
            <person name="Greenfield P."/>
            <person name="Bradbury M."/>
            <person name="Lacey E."/>
            <person name="Busk P.K."/>
            <person name="Pilgaard B."/>
            <person name="Chooi Y.H."/>
            <person name="Piggott A.M."/>
        </authorList>
    </citation>
    <scope>NUCLEOTIDE SEQUENCE [LARGE SCALE GENOMIC DNA]</scope>
    <source>
        <strain evidence="1 2">FRR 5400</strain>
    </source>
</reference>
<dbReference type="Gene3D" id="3.40.50.300">
    <property type="entry name" value="P-loop containing nucleotide triphosphate hydrolases"/>
    <property type="match status" value="1"/>
</dbReference>
<comment type="caution">
    <text evidence="1">The sequence shown here is derived from an EMBL/GenBank/DDBJ whole genome shotgun (WGS) entry which is preliminary data.</text>
</comment>
<dbReference type="InterPro" id="IPR027417">
    <property type="entry name" value="P-loop_NTPase"/>
</dbReference>
<name>A0A8H5ZTW5_PETAA</name>
<evidence type="ECO:0008006" key="3">
    <source>
        <dbReference type="Google" id="ProtNLM"/>
    </source>
</evidence>
<protein>
    <recommendedName>
        <fullName evidence="3">NB-ARC domain-containing protein</fullName>
    </recommendedName>
</protein>
<organism evidence="1 2">
    <name type="scientific">Petromyces alliaceus</name>
    <name type="common">Aspergillus alliaceus</name>
    <dbReference type="NCBI Taxonomy" id="209559"/>
    <lineage>
        <taxon>Eukaryota</taxon>
        <taxon>Fungi</taxon>
        <taxon>Dikarya</taxon>
        <taxon>Ascomycota</taxon>
        <taxon>Pezizomycotina</taxon>
        <taxon>Eurotiomycetes</taxon>
        <taxon>Eurotiomycetidae</taxon>
        <taxon>Eurotiales</taxon>
        <taxon>Aspergillaceae</taxon>
        <taxon>Aspergillus</taxon>
        <taxon>Aspergillus subgen. Circumdati</taxon>
    </lineage>
</organism>
<keyword evidence="2" id="KW-1185">Reference proteome</keyword>
<dbReference type="AlphaFoldDB" id="A0A8H5ZTW5"/>
<dbReference type="SUPFAM" id="SSF52540">
    <property type="entry name" value="P-loop containing nucleoside triphosphate hydrolases"/>
    <property type="match status" value="1"/>
</dbReference>
<dbReference type="PANTHER" id="PTHR35205">
    <property type="entry name" value="NB-ARC AND TPR DOMAIN PROTEIN"/>
    <property type="match status" value="1"/>
</dbReference>
<dbReference type="GO" id="GO:0043531">
    <property type="term" value="F:ADP binding"/>
    <property type="evidence" value="ECO:0007669"/>
    <property type="project" value="InterPro"/>
</dbReference>
<evidence type="ECO:0000313" key="2">
    <source>
        <dbReference type="Proteomes" id="UP000541154"/>
    </source>
</evidence>
<proteinExistence type="predicted"/>
<dbReference type="EMBL" id="SPNV01000297">
    <property type="protein sequence ID" value="KAF5856763.1"/>
    <property type="molecule type" value="Genomic_DNA"/>
</dbReference>
<dbReference type="Proteomes" id="UP000541154">
    <property type="component" value="Unassembled WGS sequence"/>
</dbReference>